<organism evidence="1 2">
    <name type="scientific">Choristoneura fumiferana</name>
    <name type="common">Spruce budworm moth</name>
    <name type="synonym">Archips fumiferana</name>
    <dbReference type="NCBI Taxonomy" id="7141"/>
    <lineage>
        <taxon>Eukaryota</taxon>
        <taxon>Metazoa</taxon>
        <taxon>Ecdysozoa</taxon>
        <taxon>Arthropoda</taxon>
        <taxon>Hexapoda</taxon>
        <taxon>Insecta</taxon>
        <taxon>Pterygota</taxon>
        <taxon>Neoptera</taxon>
        <taxon>Endopterygota</taxon>
        <taxon>Lepidoptera</taxon>
        <taxon>Glossata</taxon>
        <taxon>Ditrysia</taxon>
        <taxon>Tortricoidea</taxon>
        <taxon>Tortricidae</taxon>
        <taxon>Tortricinae</taxon>
        <taxon>Choristoneura</taxon>
    </lineage>
</organism>
<gene>
    <name evidence="1" type="ORF">MSG28_004482</name>
</gene>
<comment type="caution">
    <text evidence="1">The sequence shown here is derived from an EMBL/GenBank/DDBJ whole genome shotgun (WGS) entry which is preliminary data.</text>
</comment>
<evidence type="ECO:0000313" key="1">
    <source>
        <dbReference type="EMBL" id="KAI8431947.1"/>
    </source>
</evidence>
<dbReference type="Proteomes" id="UP001064048">
    <property type="component" value="Chromosome 7"/>
</dbReference>
<keyword evidence="2" id="KW-1185">Reference proteome</keyword>
<sequence>MFRCIFIKPEQRSLQRILWRESKSAPLKCLQLSTVTYGTKSAPYLACRTLRHLAEQNIHNYPLAANVITSNCYMDDCLSGADTIEELQPRSKWLQIKSNLNKGDIVILKEECTPPACWPLGKIVSGFACGWENGWRDQPRRSASSKVAGTQGSAQSSLESLARSPGAPDVSLPDCRIIANRNARQDAPQPRYFLNEGTSKDLSKVSKEIRHERESYRELTGRYIEKSEAIPLKETHYSDLSNKESILKKEGKKDPKNKEIKTKIKRSDSGRSELKINVSVGSKVLIIEPLGVYDCINLGRRIDVQWPSEHQRERGGRNFWGSWVPMPGMDGLVVHKWTPNHRDPKLRSHVDKSILLVQIDDKFVPIAENCVQDLGDEVGYA</sequence>
<evidence type="ECO:0000313" key="2">
    <source>
        <dbReference type="Proteomes" id="UP001064048"/>
    </source>
</evidence>
<name>A0ACC0K634_CHOFU</name>
<dbReference type="EMBL" id="CM046107">
    <property type="protein sequence ID" value="KAI8431947.1"/>
    <property type="molecule type" value="Genomic_DNA"/>
</dbReference>
<proteinExistence type="predicted"/>
<accession>A0ACC0K634</accession>
<reference evidence="1 2" key="1">
    <citation type="journal article" date="2022" name="Genome Biol. Evol.">
        <title>The Spruce Budworm Genome: Reconstructing the Evolutionary History of Antifreeze Proteins.</title>
        <authorList>
            <person name="Beliveau C."/>
            <person name="Gagne P."/>
            <person name="Picq S."/>
            <person name="Vernygora O."/>
            <person name="Keeling C.I."/>
            <person name="Pinkney K."/>
            <person name="Doucet D."/>
            <person name="Wen F."/>
            <person name="Johnston J.S."/>
            <person name="Maaroufi H."/>
            <person name="Boyle B."/>
            <person name="Laroche J."/>
            <person name="Dewar K."/>
            <person name="Juretic N."/>
            <person name="Blackburn G."/>
            <person name="Nisole A."/>
            <person name="Brunet B."/>
            <person name="Brandao M."/>
            <person name="Lumley L."/>
            <person name="Duan J."/>
            <person name="Quan G."/>
            <person name="Lucarotti C.J."/>
            <person name="Roe A.D."/>
            <person name="Sperling F.A.H."/>
            <person name="Levesque R.C."/>
            <person name="Cusson M."/>
        </authorList>
    </citation>
    <scope>NUCLEOTIDE SEQUENCE [LARGE SCALE GENOMIC DNA]</scope>
    <source>
        <strain evidence="1">Glfc:IPQL:Cfum</strain>
    </source>
</reference>
<protein>
    <submittedName>
        <fullName evidence="1">Uncharacterized protein</fullName>
    </submittedName>
</protein>